<accession>A0ABR7MUJ8</accession>
<dbReference type="Proteomes" id="UP000637513">
    <property type="component" value="Unassembled WGS sequence"/>
</dbReference>
<evidence type="ECO:0000313" key="4">
    <source>
        <dbReference type="Proteomes" id="UP000637513"/>
    </source>
</evidence>
<sequence>MSEWIILGLEGVGLCACIIALVLISKKKKKYTEQIEQQTKEVQEHTLMDALTNERVRH</sequence>
<evidence type="ECO:0000313" key="3">
    <source>
        <dbReference type="EMBL" id="MBC8557472.1"/>
    </source>
</evidence>
<keyword evidence="2" id="KW-1133">Transmembrane helix</keyword>
<keyword evidence="1" id="KW-0175">Coiled coil</keyword>
<proteinExistence type="predicted"/>
<keyword evidence="2" id="KW-0472">Membrane</keyword>
<keyword evidence="2" id="KW-0812">Transmembrane</keyword>
<name>A0ABR7MUJ8_9FIRM</name>
<dbReference type="EMBL" id="JACRSW010000027">
    <property type="protein sequence ID" value="MBC8557472.1"/>
    <property type="molecule type" value="Genomic_DNA"/>
</dbReference>
<dbReference type="RefSeq" id="WP_249304670.1">
    <property type="nucleotide sequence ID" value="NZ_JACRSW010000027.1"/>
</dbReference>
<gene>
    <name evidence="3" type="ORF">H8700_07105</name>
</gene>
<comment type="caution">
    <text evidence="3">The sequence shown here is derived from an EMBL/GenBank/DDBJ whole genome shotgun (WGS) entry which is preliminary data.</text>
</comment>
<keyword evidence="4" id="KW-1185">Reference proteome</keyword>
<organism evidence="3 4">
    <name type="scientific">Jutongia hominis</name>
    <dbReference type="NCBI Taxonomy" id="2763664"/>
    <lineage>
        <taxon>Bacteria</taxon>
        <taxon>Bacillati</taxon>
        <taxon>Bacillota</taxon>
        <taxon>Clostridia</taxon>
        <taxon>Lachnospirales</taxon>
        <taxon>Lachnospiraceae</taxon>
        <taxon>Jutongia</taxon>
    </lineage>
</organism>
<evidence type="ECO:0000256" key="2">
    <source>
        <dbReference type="SAM" id="Phobius"/>
    </source>
</evidence>
<feature type="coiled-coil region" evidence="1">
    <location>
        <begin position="21"/>
        <end position="48"/>
    </location>
</feature>
<reference evidence="3 4" key="1">
    <citation type="submission" date="2020-08" db="EMBL/GenBank/DDBJ databases">
        <title>Genome public.</title>
        <authorList>
            <person name="Liu C."/>
            <person name="Sun Q."/>
        </authorList>
    </citation>
    <scope>NUCLEOTIDE SEQUENCE [LARGE SCALE GENOMIC DNA]</scope>
    <source>
        <strain evidence="3 4">BX3</strain>
    </source>
</reference>
<protein>
    <submittedName>
        <fullName evidence="3">Uncharacterized protein</fullName>
    </submittedName>
</protein>
<feature type="transmembrane region" description="Helical" evidence="2">
    <location>
        <begin position="6"/>
        <end position="24"/>
    </location>
</feature>
<evidence type="ECO:0000256" key="1">
    <source>
        <dbReference type="SAM" id="Coils"/>
    </source>
</evidence>